<feature type="domain" description="Ketoreductase" evidence="4">
    <location>
        <begin position="10"/>
        <end position="228"/>
    </location>
</feature>
<evidence type="ECO:0000256" key="3">
    <source>
        <dbReference type="ARBA" id="ARBA00023002"/>
    </source>
</evidence>
<dbReference type="InterPro" id="IPR057326">
    <property type="entry name" value="KR_dom"/>
</dbReference>
<dbReference type="Gene3D" id="3.40.50.720">
    <property type="entry name" value="NAD(P)-binding Rossmann-like Domain"/>
    <property type="match status" value="1"/>
</dbReference>
<dbReference type="GO" id="GO:0016491">
    <property type="term" value="F:oxidoreductase activity"/>
    <property type="evidence" value="ECO:0007669"/>
    <property type="project" value="UniProtKB-KW"/>
</dbReference>
<keyword evidence="2" id="KW-0521">NADP</keyword>
<dbReference type="KEGG" id="mfre:EXE63_14175"/>
<dbReference type="InterPro" id="IPR036291">
    <property type="entry name" value="NAD(P)-bd_dom_sf"/>
</dbReference>
<dbReference type="InterPro" id="IPR052178">
    <property type="entry name" value="Sec_Metab_Biosynth_SDR"/>
</dbReference>
<evidence type="ECO:0000259" key="4">
    <source>
        <dbReference type="SMART" id="SM00822"/>
    </source>
</evidence>
<gene>
    <name evidence="5" type="ORF">EXE63_14175</name>
</gene>
<evidence type="ECO:0000313" key="5">
    <source>
        <dbReference type="EMBL" id="QIV81902.1"/>
    </source>
</evidence>
<dbReference type="FunFam" id="3.40.50.720:FF:000084">
    <property type="entry name" value="Short-chain dehydrogenase reductase"/>
    <property type="match status" value="1"/>
</dbReference>
<evidence type="ECO:0000256" key="2">
    <source>
        <dbReference type="ARBA" id="ARBA00022857"/>
    </source>
</evidence>
<organism evidence="5 6">
    <name type="scientific">Mycolicibacterium frederiksbergense</name>
    <dbReference type="NCBI Taxonomy" id="117567"/>
    <lineage>
        <taxon>Bacteria</taxon>
        <taxon>Bacillati</taxon>
        <taxon>Actinomycetota</taxon>
        <taxon>Actinomycetes</taxon>
        <taxon>Mycobacteriales</taxon>
        <taxon>Mycobacteriaceae</taxon>
        <taxon>Mycolicibacterium</taxon>
    </lineage>
</organism>
<name>A0A6H0S2U3_9MYCO</name>
<keyword evidence="3" id="KW-0560">Oxidoreductase</keyword>
<dbReference type="PRINTS" id="PR00080">
    <property type="entry name" value="SDRFAMILY"/>
</dbReference>
<comment type="similarity">
    <text evidence="1">Belongs to the short-chain dehydrogenases/reductases (SDR) family.</text>
</comment>
<accession>A0A6H0S2U3</accession>
<dbReference type="PANTHER" id="PTHR43618:SF8">
    <property type="entry name" value="7ALPHA-HYDROXYSTEROID DEHYDROGENASE"/>
    <property type="match status" value="1"/>
</dbReference>
<dbReference type="SMART" id="SM00822">
    <property type="entry name" value="PKS_KR"/>
    <property type="match status" value="1"/>
</dbReference>
<dbReference type="RefSeq" id="WP_168142449.1">
    <property type="nucleotide sequence ID" value="NZ_CBCSDT010000027.1"/>
</dbReference>
<dbReference type="AlphaFoldDB" id="A0A6H0S2U3"/>
<dbReference type="Proteomes" id="UP000501849">
    <property type="component" value="Chromosome"/>
</dbReference>
<dbReference type="Pfam" id="PF13561">
    <property type="entry name" value="adh_short_C2"/>
    <property type="match status" value="1"/>
</dbReference>
<dbReference type="EMBL" id="CP038799">
    <property type="protein sequence ID" value="QIV81902.1"/>
    <property type="molecule type" value="Genomic_DNA"/>
</dbReference>
<dbReference type="InterPro" id="IPR002347">
    <property type="entry name" value="SDR_fam"/>
</dbReference>
<keyword evidence="6" id="KW-1185">Reference proteome</keyword>
<sequence length="258" mass="26501">MTGLFALDGKVAVVTGGGRGIGVMIARGLLQAGAAKVYLAARKEAELEAVVAELSTLGAVEGIPADLGTAEGVQTLADAVAAREDAVHVLFNNAGAAWGAPFGEFPESGFDKVFDVNVKGVFLLTRALVPLLEAAATEQDPARVINTGSIDGFFVPEIGRDNFSYSASKAAVHMLTRHLSGELAPKILVNAIAPGLFPSRMTKVLMSAGEEAVGAALPLKRVGQPDDMAGIAVFLASRASSYITGTIIPVDGGLSTIR</sequence>
<dbReference type="PANTHER" id="PTHR43618">
    <property type="entry name" value="7-ALPHA-HYDROXYSTEROID DEHYDROGENASE"/>
    <property type="match status" value="1"/>
</dbReference>
<evidence type="ECO:0000313" key="6">
    <source>
        <dbReference type="Proteomes" id="UP000501849"/>
    </source>
</evidence>
<evidence type="ECO:0000256" key="1">
    <source>
        <dbReference type="ARBA" id="ARBA00006484"/>
    </source>
</evidence>
<protein>
    <submittedName>
        <fullName evidence="5">SDR family oxidoreductase</fullName>
    </submittedName>
</protein>
<reference evidence="5 6" key="1">
    <citation type="submission" date="2019-04" db="EMBL/GenBank/DDBJ databases">
        <title>Draft, Whole-Genome Sequence of the Anthracene-degrading Mycobacterium frederiksbergense LB501T, Isolated from a Polycyclic Aromatic Hydrocarbon (PAH)-Contaminated Soil.</title>
        <authorList>
            <person name="Augelletti F."/>
        </authorList>
    </citation>
    <scope>NUCLEOTIDE SEQUENCE [LARGE SCALE GENOMIC DNA]</scope>
    <source>
        <strain evidence="5 6">LB 501T</strain>
    </source>
</reference>
<dbReference type="SUPFAM" id="SSF51735">
    <property type="entry name" value="NAD(P)-binding Rossmann-fold domains"/>
    <property type="match status" value="1"/>
</dbReference>
<proteinExistence type="inferred from homology"/>
<dbReference type="PRINTS" id="PR00081">
    <property type="entry name" value="GDHRDH"/>
</dbReference>